<dbReference type="GO" id="GO:0071555">
    <property type="term" value="P:cell wall organization"/>
    <property type="evidence" value="ECO:0007669"/>
    <property type="project" value="UniProtKB-UniRule"/>
</dbReference>
<proteinExistence type="inferred from homology"/>
<feature type="active site" description="Nucleophile" evidence="7">
    <location>
        <position position="247"/>
    </location>
</feature>
<dbReference type="PANTHER" id="PTHR36699:SF1">
    <property type="entry name" value="L,D-TRANSPEPTIDASE YAFK-RELATED"/>
    <property type="match status" value="1"/>
</dbReference>
<evidence type="ECO:0000256" key="4">
    <source>
        <dbReference type="ARBA" id="ARBA00022960"/>
    </source>
</evidence>
<evidence type="ECO:0000313" key="11">
    <source>
        <dbReference type="Proteomes" id="UP000199758"/>
    </source>
</evidence>
<dbReference type="InterPro" id="IPR005490">
    <property type="entry name" value="LD_TPept_cat_dom"/>
</dbReference>
<dbReference type="STRING" id="490188.SAMN04488068_1342"/>
<dbReference type="UniPathway" id="UPA00219"/>
<dbReference type="PROSITE" id="PS52029">
    <property type="entry name" value="LD_TPASE"/>
    <property type="match status" value="1"/>
</dbReference>
<dbReference type="RefSeq" id="WP_072895729.1">
    <property type="nucleotide sequence ID" value="NZ_FQWZ01000003.1"/>
</dbReference>
<keyword evidence="3" id="KW-0808">Transferase</keyword>
<evidence type="ECO:0000256" key="3">
    <source>
        <dbReference type="ARBA" id="ARBA00022679"/>
    </source>
</evidence>
<evidence type="ECO:0000256" key="1">
    <source>
        <dbReference type="ARBA" id="ARBA00004752"/>
    </source>
</evidence>
<dbReference type="SUPFAM" id="SSF141523">
    <property type="entry name" value="L,D-transpeptidase catalytic domain-like"/>
    <property type="match status" value="1"/>
</dbReference>
<evidence type="ECO:0000256" key="2">
    <source>
        <dbReference type="ARBA" id="ARBA00005992"/>
    </source>
</evidence>
<gene>
    <name evidence="10" type="ORF">SAMN04488068_1342</name>
</gene>
<keyword evidence="6 7" id="KW-0961">Cell wall biogenesis/degradation</keyword>
<dbReference type="Gene3D" id="2.40.440.10">
    <property type="entry name" value="L,D-transpeptidase catalytic domain-like"/>
    <property type="match status" value="1"/>
</dbReference>
<dbReference type="InterPro" id="IPR032710">
    <property type="entry name" value="NTF2-like_dom_sf"/>
</dbReference>
<dbReference type="AlphaFoldDB" id="A0A1M5MNC2"/>
<dbReference type="GO" id="GO:0008360">
    <property type="term" value="P:regulation of cell shape"/>
    <property type="evidence" value="ECO:0007669"/>
    <property type="project" value="UniProtKB-UniRule"/>
</dbReference>
<evidence type="ECO:0000259" key="9">
    <source>
        <dbReference type="PROSITE" id="PS52029"/>
    </source>
</evidence>
<feature type="domain" description="L,D-TPase catalytic" evidence="9">
    <location>
        <begin position="137"/>
        <end position="272"/>
    </location>
</feature>
<feature type="signal peptide" evidence="8">
    <location>
        <begin position="1"/>
        <end position="27"/>
    </location>
</feature>
<dbReference type="EMBL" id="FQWZ01000003">
    <property type="protein sequence ID" value="SHG78419.1"/>
    <property type="molecule type" value="Genomic_DNA"/>
</dbReference>
<reference evidence="10 11" key="1">
    <citation type="submission" date="2016-11" db="EMBL/GenBank/DDBJ databases">
        <authorList>
            <person name="Jaros S."/>
            <person name="Januszkiewicz K."/>
            <person name="Wedrychowicz H."/>
        </authorList>
    </citation>
    <scope>NUCLEOTIDE SEQUENCE [LARGE SCALE GENOMIC DNA]</scope>
    <source>
        <strain evidence="10 11">CGMCC 1.7049</strain>
    </source>
</reference>
<dbReference type="CDD" id="cd16913">
    <property type="entry name" value="YkuD_like"/>
    <property type="match status" value="1"/>
</dbReference>
<dbReference type="Pfam" id="PF03734">
    <property type="entry name" value="YkuD"/>
    <property type="match status" value="1"/>
</dbReference>
<sequence length="398" mass="44817">MPQRWWQRLRRAAAGGVFAAIPLAAPAAAPPTTAPVASPETRLMAAVDDLRADRSLQALDKLSQLTQQYPNFRLAQFVYANVLAARSGIPGIMPDSEDPALKDLFDEAHFREAQARFTPPPGTVPGNVLKLATEYPYLVVVDLPNARLNLFENRGGDLRLMHSHYAGMGRNGFGKKAAGDLRTPVGIYHITGWKPDDQLPELYGAGALPLNYPNLWDRFRVKTGYGIWLHGVPRITYVRPPRSSEGCVTMANDDLVALKPYVLSTNAPVVLSDRLDWVPKADAARERDTFLARIEDWRRKWTSIDTEGYLGYYGADFTTDGMDKAAFAAHKRRVNAGKRSIEVRLDDLSLFRYPGEPMMLAEFTLDYRSDNFSSRAKKQQYWRQNAKGEWKIFREENL</sequence>
<organism evidence="10 11">
    <name type="scientific">Hydrocarboniphaga daqingensis</name>
    <dbReference type="NCBI Taxonomy" id="490188"/>
    <lineage>
        <taxon>Bacteria</taxon>
        <taxon>Pseudomonadati</taxon>
        <taxon>Pseudomonadota</taxon>
        <taxon>Gammaproteobacteria</taxon>
        <taxon>Nevskiales</taxon>
        <taxon>Nevskiaceae</taxon>
        <taxon>Hydrocarboniphaga</taxon>
    </lineage>
</organism>
<dbReference type="GO" id="GO:0004180">
    <property type="term" value="F:carboxypeptidase activity"/>
    <property type="evidence" value="ECO:0007669"/>
    <property type="project" value="UniProtKB-ARBA"/>
</dbReference>
<keyword evidence="4 7" id="KW-0133">Cell shape</keyword>
<evidence type="ECO:0000256" key="7">
    <source>
        <dbReference type="PROSITE-ProRule" id="PRU01373"/>
    </source>
</evidence>
<dbReference type="Proteomes" id="UP000199758">
    <property type="component" value="Unassembled WGS sequence"/>
</dbReference>
<dbReference type="GO" id="GO:0009252">
    <property type="term" value="P:peptidoglycan biosynthetic process"/>
    <property type="evidence" value="ECO:0007669"/>
    <property type="project" value="UniProtKB-UniPathway"/>
</dbReference>
<dbReference type="GO" id="GO:0016740">
    <property type="term" value="F:transferase activity"/>
    <property type="evidence" value="ECO:0007669"/>
    <property type="project" value="UniProtKB-KW"/>
</dbReference>
<comment type="similarity">
    <text evidence="2">Belongs to the YkuD family.</text>
</comment>
<dbReference type="PANTHER" id="PTHR36699">
    <property type="entry name" value="LD-TRANSPEPTIDASE"/>
    <property type="match status" value="1"/>
</dbReference>
<keyword evidence="11" id="KW-1185">Reference proteome</keyword>
<dbReference type="Pfam" id="PF24125">
    <property type="entry name" value="Cds6_C"/>
    <property type="match status" value="1"/>
</dbReference>
<feature type="active site" description="Proton donor/acceptor" evidence="7">
    <location>
        <position position="230"/>
    </location>
</feature>
<dbReference type="SUPFAM" id="SSF54427">
    <property type="entry name" value="NTF2-like"/>
    <property type="match status" value="1"/>
</dbReference>
<protein>
    <submittedName>
        <fullName evidence="10">Murein L,D-transpeptidase YafK</fullName>
    </submittedName>
</protein>
<keyword evidence="8" id="KW-0732">Signal</keyword>
<evidence type="ECO:0000256" key="8">
    <source>
        <dbReference type="SAM" id="SignalP"/>
    </source>
</evidence>
<dbReference type="InterPro" id="IPR038063">
    <property type="entry name" value="Transpep_catalytic_dom"/>
</dbReference>
<dbReference type="OrthoDB" id="9809748at2"/>
<keyword evidence="5 7" id="KW-0573">Peptidoglycan synthesis</keyword>
<comment type="pathway">
    <text evidence="1 7">Cell wall biogenesis; peptidoglycan biosynthesis.</text>
</comment>
<evidence type="ECO:0000256" key="5">
    <source>
        <dbReference type="ARBA" id="ARBA00022984"/>
    </source>
</evidence>
<evidence type="ECO:0000313" key="10">
    <source>
        <dbReference type="EMBL" id="SHG78419.1"/>
    </source>
</evidence>
<accession>A0A1M5MNC2</accession>
<name>A0A1M5MNC2_9GAMM</name>
<feature type="chain" id="PRO_5012861328" evidence="8">
    <location>
        <begin position="28"/>
        <end position="398"/>
    </location>
</feature>
<dbReference type="InterPro" id="IPR056203">
    <property type="entry name" value="Cds6_C"/>
</dbReference>
<evidence type="ECO:0000256" key="6">
    <source>
        <dbReference type="ARBA" id="ARBA00023316"/>
    </source>
</evidence>